<sequence>MPSALEVIPFGGPCLNKDTGMEFITKIGQIILKARTGQQATSVHVDNSLDKVDPSFENALSLWKNGEPIHIHIFKKHEHTLLECWSISFENCERKFSERNKLDTTQLVLLLQSIYSQIRYLPLHSLINKNIILKEDVDYDITSYSSACSTDCFPVGLDLASNQFNSACTSFGKLNVSVAYDKTLEQVRLDECENTGNDENIEKCTPDQTVEEYKHTQQLKRKSSVLDSPHKYTPKYHHLSSFQGLTTLKEEQGDCMEINERDVNTSDDDGSIKINPSIRLSRPVSIPAASPIGNSPHDTFSHRFMEKHAYASKINATGVGLDRTVATRAIDPVRKPYNCHINLTPPPHSPLSPFKNSTHRSSHTNHPSNSGAMMPPRYGGRRSSLSCLNPSELFGSLVGSYEESILSGRMSTLPSKPINFTVQVGVLGKGKCKPSLKCPPHLNMEFPAYFYQHGNTDSPSPYVGTVDLENTKLRDAVDKRFPHGYRIPPKGQLQVIVKNPNKTAVKFFLIPYDFSDMPENSKTFLRQKSYSVPGPSNENQTLRYAIHLQFCSPSKKRIYLYKNIRVVFSHRAPDGSERLKVVCEGPGNPKYIPALNLNPMKNPVVKEVDLPDVAPPMDVNGNILTPFSAAEAFARREVRRGSITSTISESLLKIKLSEEKIRQEDFFDITEATVIQPNGTGFGCLDSSKVIPK</sequence>
<proteinExistence type="predicted"/>
<dbReference type="InterPro" id="IPR033473">
    <property type="entry name" value="Atos-like_C"/>
</dbReference>
<feature type="region of interest" description="Disordered" evidence="1">
    <location>
        <begin position="347"/>
        <end position="382"/>
    </location>
</feature>
<dbReference type="PANTHER" id="PTHR13199:SF11">
    <property type="entry name" value="PROTEIN ATOSSA"/>
    <property type="match status" value="1"/>
</dbReference>
<feature type="domain" description="Atos-like conserved" evidence="2">
    <location>
        <begin position="397"/>
        <end position="463"/>
    </location>
</feature>
<evidence type="ECO:0000259" key="2">
    <source>
        <dbReference type="SMART" id="SM01177"/>
    </source>
</evidence>
<dbReference type="InterPro" id="IPR025261">
    <property type="entry name" value="Atos-like_cons_dom"/>
</dbReference>
<dbReference type="SMART" id="SM01177">
    <property type="entry name" value="DUF4210"/>
    <property type="match status" value="1"/>
</dbReference>
<accession>A0ABR2VTW5</accession>
<dbReference type="Pfam" id="PF13915">
    <property type="entry name" value="DUF4210"/>
    <property type="match status" value="1"/>
</dbReference>
<dbReference type="Pfam" id="PF13889">
    <property type="entry name" value="Chromosome_seg"/>
    <property type="match status" value="1"/>
</dbReference>
<dbReference type="PANTHER" id="PTHR13199">
    <property type="entry name" value="GH03947P"/>
    <property type="match status" value="1"/>
</dbReference>
<gene>
    <name evidence="3" type="ORF">K7432_011957</name>
</gene>
<dbReference type="InterPro" id="IPR036570">
    <property type="entry name" value="HORMA_dom_sf"/>
</dbReference>
<protein>
    <recommendedName>
        <fullName evidence="2">Atos-like conserved domain-containing protein</fullName>
    </recommendedName>
</protein>
<evidence type="ECO:0000256" key="1">
    <source>
        <dbReference type="SAM" id="MobiDB-lite"/>
    </source>
</evidence>
<keyword evidence="4" id="KW-1185">Reference proteome</keyword>
<dbReference type="EMBL" id="JASJQH010007859">
    <property type="protein sequence ID" value="KAK9700968.1"/>
    <property type="molecule type" value="Genomic_DNA"/>
</dbReference>
<reference evidence="3 4" key="1">
    <citation type="submission" date="2023-04" db="EMBL/GenBank/DDBJ databases">
        <title>Genome of Basidiobolus ranarum AG-B5.</title>
        <authorList>
            <person name="Stajich J.E."/>
            <person name="Carter-House D."/>
            <person name="Gryganskyi A."/>
        </authorList>
    </citation>
    <scope>NUCLEOTIDE SEQUENCE [LARGE SCALE GENOMIC DNA]</scope>
    <source>
        <strain evidence="3 4">AG-B5</strain>
    </source>
</reference>
<dbReference type="InterPro" id="IPR051506">
    <property type="entry name" value="ATOS_Transcription_Regulators"/>
</dbReference>
<evidence type="ECO:0000313" key="4">
    <source>
        <dbReference type="Proteomes" id="UP001479436"/>
    </source>
</evidence>
<dbReference type="Gene3D" id="3.30.900.10">
    <property type="entry name" value="HORMA domain"/>
    <property type="match status" value="1"/>
</dbReference>
<organism evidence="3 4">
    <name type="scientific">Basidiobolus ranarum</name>
    <dbReference type="NCBI Taxonomy" id="34480"/>
    <lineage>
        <taxon>Eukaryota</taxon>
        <taxon>Fungi</taxon>
        <taxon>Fungi incertae sedis</taxon>
        <taxon>Zoopagomycota</taxon>
        <taxon>Entomophthoromycotina</taxon>
        <taxon>Basidiobolomycetes</taxon>
        <taxon>Basidiobolales</taxon>
        <taxon>Basidiobolaceae</taxon>
        <taxon>Basidiobolus</taxon>
    </lineage>
</organism>
<comment type="caution">
    <text evidence="3">The sequence shown here is derived from an EMBL/GenBank/DDBJ whole genome shotgun (WGS) entry which is preliminary data.</text>
</comment>
<dbReference type="Proteomes" id="UP001479436">
    <property type="component" value="Unassembled WGS sequence"/>
</dbReference>
<name>A0ABR2VTW5_9FUNG</name>
<evidence type="ECO:0000313" key="3">
    <source>
        <dbReference type="EMBL" id="KAK9700968.1"/>
    </source>
</evidence>